<dbReference type="InterPro" id="IPR001907">
    <property type="entry name" value="ClpP"/>
</dbReference>
<evidence type="ECO:0000256" key="1">
    <source>
        <dbReference type="ARBA" id="ARBA00007039"/>
    </source>
</evidence>
<sequence length="252" mass="27825">MLSKTFSLRSVQSTIRTTARASRNYHPLQSQWTSNPAANLVPIVIEQTGRGERSYDIFSRLLRERVIMLYGPIRDTDSALTVAQLLFLEAEETSKPIHLYINSPGGSVTAGLAIYDTIQYVSSPIHTYCVGQACSMGSLLLSAGAPGKRHALPNSSIMIHQPSGGASGQASDIAIHAKEILRVRESLTRIYTRHCSREGEKEEDAMKRFNTALERDYFLTAQEAMDFGLVDSILERRPTSNTEEESSSGSKK</sequence>
<dbReference type="GO" id="GO:0006515">
    <property type="term" value="P:protein quality control for misfolded or incompletely synthesized proteins"/>
    <property type="evidence" value="ECO:0007669"/>
    <property type="project" value="TreeGrafter"/>
</dbReference>
<dbReference type="InterPro" id="IPR018215">
    <property type="entry name" value="ClpP_Ser_AS"/>
</dbReference>
<dbReference type="HAMAP" id="MF_00444">
    <property type="entry name" value="ClpP"/>
    <property type="match status" value="1"/>
</dbReference>
<proteinExistence type="inferred from homology"/>
<dbReference type="EMBL" id="KN837218">
    <property type="protein sequence ID" value="KIJ33061.1"/>
    <property type="molecule type" value="Genomic_DNA"/>
</dbReference>
<keyword evidence="3 7" id="KW-0378">Hydrolase</keyword>
<keyword evidence="10" id="KW-1185">Reference proteome</keyword>
<dbReference type="InterPro" id="IPR023562">
    <property type="entry name" value="ClpP/TepA"/>
</dbReference>
<dbReference type="PRINTS" id="PR00127">
    <property type="entry name" value="CLPPROTEASEP"/>
</dbReference>
<evidence type="ECO:0000256" key="2">
    <source>
        <dbReference type="ARBA" id="ARBA00022670"/>
    </source>
</evidence>
<dbReference type="OrthoDB" id="2017408at2759"/>
<dbReference type="InterPro" id="IPR029045">
    <property type="entry name" value="ClpP/crotonase-like_dom_sf"/>
</dbReference>
<evidence type="ECO:0000256" key="5">
    <source>
        <dbReference type="PROSITE-ProRule" id="PRU10085"/>
    </source>
</evidence>
<dbReference type="PROSITE" id="PS00381">
    <property type="entry name" value="CLP_PROTEASE_SER"/>
    <property type="match status" value="1"/>
</dbReference>
<dbReference type="GO" id="GO:0004176">
    <property type="term" value="F:ATP-dependent peptidase activity"/>
    <property type="evidence" value="ECO:0007669"/>
    <property type="project" value="InterPro"/>
</dbReference>
<dbReference type="GO" id="GO:0004252">
    <property type="term" value="F:serine-type endopeptidase activity"/>
    <property type="evidence" value="ECO:0007669"/>
    <property type="project" value="UniProtKB-EC"/>
</dbReference>
<dbReference type="SUPFAM" id="SSF52096">
    <property type="entry name" value="ClpP/crotonase"/>
    <property type="match status" value="1"/>
</dbReference>
<accession>A0A0C9V6U4</accession>
<dbReference type="FunFam" id="3.90.226.10:FF:000001">
    <property type="entry name" value="ATP-dependent Clp protease proteolytic subunit"/>
    <property type="match status" value="1"/>
</dbReference>
<dbReference type="NCBIfam" id="NF001368">
    <property type="entry name" value="PRK00277.1"/>
    <property type="match status" value="1"/>
</dbReference>
<dbReference type="GO" id="GO:0009368">
    <property type="term" value="C:endopeptidase Clp complex"/>
    <property type="evidence" value="ECO:0007669"/>
    <property type="project" value="TreeGrafter"/>
</dbReference>
<evidence type="ECO:0000313" key="9">
    <source>
        <dbReference type="EMBL" id="KIJ33061.1"/>
    </source>
</evidence>
<dbReference type="CDD" id="cd07017">
    <property type="entry name" value="S14_ClpP_2"/>
    <property type="match status" value="1"/>
</dbReference>
<keyword evidence="4 7" id="KW-0720">Serine protease</keyword>
<evidence type="ECO:0000256" key="4">
    <source>
        <dbReference type="ARBA" id="ARBA00022825"/>
    </source>
</evidence>
<dbReference type="AlphaFoldDB" id="A0A0C9V6U4"/>
<dbReference type="Proteomes" id="UP000054279">
    <property type="component" value="Unassembled WGS sequence"/>
</dbReference>
<dbReference type="InterPro" id="IPR033135">
    <property type="entry name" value="ClpP_His_AS"/>
</dbReference>
<dbReference type="PROSITE" id="PS00382">
    <property type="entry name" value="CLP_PROTEASE_HIS"/>
    <property type="match status" value="1"/>
</dbReference>
<evidence type="ECO:0000256" key="3">
    <source>
        <dbReference type="ARBA" id="ARBA00022801"/>
    </source>
</evidence>
<feature type="active site" evidence="5">
    <location>
        <position position="135"/>
    </location>
</feature>
<feature type="active site" evidence="6">
    <location>
        <position position="160"/>
    </location>
</feature>
<protein>
    <recommendedName>
        <fullName evidence="8">ATP-dependent Clp protease proteolytic subunit</fullName>
        <ecNumber evidence="7">3.4.21.92</ecNumber>
    </recommendedName>
</protein>
<dbReference type="HOGENOM" id="CLU_058707_3_0_1"/>
<dbReference type="EC" id="3.4.21.92" evidence="7"/>
<name>A0A0C9V6U4_SPHS4</name>
<dbReference type="GO" id="GO:0051117">
    <property type="term" value="F:ATPase binding"/>
    <property type="evidence" value="ECO:0007669"/>
    <property type="project" value="TreeGrafter"/>
</dbReference>
<dbReference type="Pfam" id="PF00574">
    <property type="entry name" value="CLP_protease"/>
    <property type="match status" value="1"/>
</dbReference>
<organism evidence="9 10">
    <name type="scientific">Sphaerobolus stellatus (strain SS14)</name>
    <dbReference type="NCBI Taxonomy" id="990650"/>
    <lineage>
        <taxon>Eukaryota</taxon>
        <taxon>Fungi</taxon>
        <taxon>Dikarya</taxon>
        <taxon>Basidiomycota</taxon>
        <taxon>Agaricomycotina</taxon>
        <taxon>Agaricomycetes</taxon>
        <taxon>Phallomycetidae</taxon>
        <taxon>Geastrales</taxon>
        <taxon>Sphaerobolaceae</taxon>
        <taxon>Sphaerobolus</taxon>
    </lineage>
</organism>
<comment type="similarity">
    <text evidence="1 8">Belongs to the peptidase S14 family.</text>
</comment>
<reference evidence="9 10" key="1">
    <citation type="submission" date="2014-06" db="EMBL/GenBank/DDBJ databases">
        <title>Evolutionary Origins and Diversification of the Mycorrhizal Mutualists.</title>
        <authorList>
            <consortium name="DOE Joint Genome Institute"/>
            <consortium name="Mycorrhizal Genomics Consortium"/>
            <person name="Kohler A."/>
            <person name="Kuo A."/>
            <person name="Nagy L.G."/>
            <person name="Floudas D."/>
            <person name="Copeland A."/>
            <person name="Barry K.W."/>
            <person name="Cichocki N."/>
            <person name="Veneault-Fourrey C."/>
            <person name="LaButti K."/>
            <person name="Lindquist E.A."/>
            <person name="Lipzen A."/>
            <person name="Lundell T."/>
            <person name="Morin E."/>
            <person name="Murat C."/>
            <person name="Riley R."/>
            <person name="Ohm R."/>
            <person name="Sun H."/>
            <person name="Tunlid A."/>
            <person name="Henrissat B."/>
            <person name="Grigoriev I.V."/>
            <person name="Hibbett D.S."/>
            <person name="Martin F."/>
        </authorList>
    </citation>
    <scope>NUCLEOTIDE SEQUENCE [LARGE SCALE GENOMIC DNA]</scope>
    <source>
        <strain evidence="9 10">SS14</strain>
    </source>
</reference>
<dbReference type="PANTHER" id="PTHR10381:SF11">
    <property type="entry name" value="ATP-DEPENDENT CLP PROTEASE PROTEOLYTIC SUBUNIT, MITOCHONDRIAL"/>
    <property type="match status" value="1"/>
</dbReference>
<gene>
    <name evidence="9" type="ORF">M422DRAFT_35651</name>
</gene>
<evidence type="ECO:0000256" key="6">
    <source>
        <dbReference type="PROSITE-ProRule" id="PRU10086"/>
    </source>
</evidence>
<evidence type="ECO:0000256" key="8">
    <source>
        <dbReference type="RuleBase" id="RU003567"/>
    </source>
</evidence>
<evidence type="ECO:0000313" key="10">
    <source>
        <dbReference type="Proteomes" id="UP000054279"/>
    </source>
</evidence>
<keyword evidence="2 7" id="KW-0645">Protease</keyword>
<evidence type="ECO:0000256" key="7">
    <source>
        <dbReference type="RuleBase" id="RU000549"/>
    </source>
</evidence>
<dbReference type="Gene3D" id="3.90.226.10">
    <property type="entry name" value="2-enoyl-CoA Hydratase, Chain A, domain 1"/>
    <property type="match status" value="1"/>
</dbReference>
<dbReference type="PANTHER" id="PTHR10381">
    <property type="entry name" value="ATP-DEPENDENT CLP PROTEASE PROTEOLYTIC SUBUNIT"/>
    <property type="match status" value="1"/>
</dbReference>